<evidence type="ECO:0000256" key="13">
    <source>
        <dbReference type="ARBA" id="ARBA00031538"/>
    </source>
</evidence>
<feature type="compositionally biased region" description="Basic and acidic residues" evidence="17">
    <location>
        <begin position="287"/>
        <end position="296"/>
    </location>
</feature>
<dbReference type="PANTHER" id="PTHR12428">
    <property type="entry name" value="OXA1"/>
    <property type="match status" value="1"/>
</dbReference>
<dbReference type="Pfam" id="PF02096">
    <property type="entry name" value="60KD_IMP"/>
    <property type="match status" value="1"/>
</dbReference>
<gene>
    <name evidence="20" type="primary">yidC</name>
    <name evidence="20" type="ORF">KIH73_06115</name>
</gene>
<feature type="region of interest" description="Disordered" evidence="17">
    <location>
        <begin position="223"/>
        <end position="296"/>
    </location>
</feature>
<keyword evidence="8 18" id="KW-1133">Transmembrane helix</keyword>
<evidence type="ECO:0000256" key="3">
    <source>
        <dbReference type="ARBA" id="ARBA00015325"/>
    </source>
</evidence>
<feature type="compositionally biased region" description="Basic and acidic residues" evidence="17">
    <location>
        <begin position="260"/>
        <end position="270"/>
    </location>
</feature>
<evidence type="ECO:0000256" key="11">
    <source>
        <dbReference type="ARBA" id="ARBA00025034"/>
    </source>
</evidence>
<comment type="function">
    <text evidence="11">Required for the insertion and/or proper folding and/or complex formation of integral membrane proteins into the membrane. Involved in integration of membrane proteins that insert both dependently and independently of the Sec translocase complex, as well as at least some lipoproteins. Aids folding of multispanning membrane proteins.</text>
</comment>
<keyword evidence="7" id="KW-0653">Protein transport</keyword>
<keyword evidence="5" id="KW-1003">Cell membrane</keyword>
<proteinExistence type="inferred from homology"/>
<evidence type="ECO:0000256" key="7">
    <source>
        <dbReference type="ARBA" id="ARBA00022927"/>
    </source>
</evidence>
<evidence type="ECO:0000256" key="8">
    <source>
        <dbReference type="ARBA" id="ARBA00022989"/>
    </source>
</evidence>
<evidence type="ECO:0000256" key="5">
    <source>
        <dbReference type="ARBA" id="ARBA00022475"/>
    </source>
</evidence>
<evidence type="ECO:0000256" key="2">
    <source>
        <dbReference type="ARBA" id="ARBA00010527"/>
    </source>
</evidence>
<reference evidence="20 21" key="1">
    <citation type="submission" date="2021-05" db="EMBL/GenBank/DDBJ databases">
        <title>Phylogenetic classification of ten novel species belonging to the genus Bifidobacterium comprising B. colchicus sp. nov., B. abeli sp. nov., B. bicoloris sp. nov., B. guerezis sp. nov., B. rosaliae sp. nov., B. santillanensis sp. nov., B. argentati sp. nov., B. amazzoni sp. nov., B. pluviali sp. nov., and B. pinnaculum sp. nov.</title>
        <authorList>
            <person name="Lugli G.A."/>
            <person name="Ruiz Garcia L."/>
            <person name="Margolles A."/>
            <person name="Ventura M."/>
        </authorList>
    </citation>
    <scope>NUCLEOTIDE SEQUENCE [LARGE SCALE GENOMIC DNA]</scope>
    <source>
        <strain evidence="20 21">6T3</strain>
    </source>
</reference>
<feature type="domain" description="Membrane insertase YidC/Oxa/ALB C-terminal" evidence="19">
    <location>
        <begin position="2"/>
        <end position="212"/>
    </location>
</feature>
<evidence type="ECO:0000259" key="19">
    <source>
        <dbReference type="Pfam" id="PF02096"/>
    </source>
</evidence>
<comment type="caution">
    <text evidence="20">The sequence shown here is derived from an EMBL/GenBank/DDBJ whole genome shotgun (WGS) entry which is preliminary data.</text>
</comment>
<comment type="subunit">
    <text evidence="12">Interacts with the Sec translocase complex via SecD. Specifically interacts with transmembrane segments of nascent integral membrane proteins during membrane integration.</text>
</comment>
<comment type="subcellular location">
    <subcellularLocation>
        <location evidence="1">Cell membrane</location>
        <topology evidence="1">Multi-pass membrane protein</topology>
    </subcellularLocation>
    <subcellularLocation>
        <location evidence="16">Membrane</location>
        <topology evidence="16">Multi-pass membrane protein</topology>
    </subcellularLocation>
</comment>
<accession>A0ABS6WA34</accession>
<evidence type="ECO:0000256" key="18">
    <source>
        <dbReference type="SAM" id="Phobius"/>
    </source>
</evidence>
<protein>
    <recommendedName>
        <fullName evidence="3">Membrane protein insertase YidC</fullName>
    </recommendedName>
    <alternativeName>
        <fullName evidence="15">Foldase YidC</fullName>
    </alternativeName>
    <alternativeName>
        <fullName evidence="14">Membrane integrase YidC</fullName>
    </alternativeName>
    <alternativeName>
        <fullName evidence="13">Membrane protein YidC</fullName>
    </alternativeName>
</protein>
<keyword evidence="9 18" id="KW-0472">Membrane</keyword>
<evidence type="ECO:0000256" key="14">
    <source>
        <dbReference type="ARBA" id="ARBA00033245"/>
    </source>
</evidence>
<feature type="transmembrane region" description="Helical" evidence="18">
    <location>
        <begin position="135"/>
        <end position="154"/>
    </location>
</feature>
<dbReference type="PANTHER" id="PTHR12428:SF65">
    <property type="entry name" value="CYTOCHROME C OXIDASE ASSEMBLY PROTEIN COX18, MITOCHONDRIAL"/>
    <property type="match status" value="1"/>
</dbReference>
<evidence type="ECO:0000256" key="4">
    <source>
        <dbReference type="ARBA" id="ARBA00022448"/>
    </source>
</evidence>
<dbReference type="CDD" id="cd20070">
    <property type="entry name" value="5TM_YidC_Alb3"/>
    <property type="match status" value="1"/>
</dbReference>
<keyword evidence="6 16" id="KW-0812">Transmembrane</keyword>
<dbReference type="InterPro" id="IPR047196">
    <property type="entry name" value="YidC_ALB_C"/>
</dbReference>
<evidence type="ECO:0000313" key="21">
    <source>
        <dbReference type="Proteomes" id="UP000812844"/>
    </source>
</evidence>
<evidence type="ECO:0000256" key="1">
    <source>
        <dbReference type="ARBA" id="ARBA00004651"/>
    </source>
</evidence>
<evidence type="ECO:0000256" key="9">
    <source>
        <dbReference type="ARBA" id="ARBA00023136"/>
    </source>
</evidence>
<keyword evidence="4" id="KW-0813">Transport</keyword>
<keyword evidence="10" id="KW-0143">Chaperone</keyword>
<evidence type="ECO:0000256" key="15">
    <source>
        <dbReference type="ARBA" id="ARBA00033342"/>
    </source>
</evidence>
<keyword evidence="21" id="KW-1185">Reference proteome</keyword>
<organism evidence="20 21">
    <name type="scientific">Bifidobacterium phasiani</name>
    <dbReference type="NCBI Taxonomy" id="2834431"/>
    <lineage>
        <taxon>Bacteria</taxon>
        <taxon>Bacillati</taxon>
        <taxon>Actinomycetota</taxon>
        <taxon>Actinomycetes</taxon>
        <taxon>Bifidobacteriales</taxon>
        <taxon>Bifidobacteriaceae</taxon>
        <taxon>Bifidobacterium</taxon>
    </lineage>
</organism>
<evidence type="ECO:0000256" key="6">
    <source>
        <dbReference type="ARBA" id="ARBA00022692"/>
    </source>
</evidence>
<dbReference type="InterPro" id="IPR028055">
    <property type="entry name" value="YidC/Oxa/ALB_C"/>
</dbReference>
<evidence type="ECO:0000256" key="10">
    <source>
        <dbReference type="ARBA" id="ARBA00023186"/>
    </source>
</evidence>
<dbReference type="InterPro" id="IPR001708">
    <property type="entry name" value="YidC/ALB3/OXA1/COX18"/>
</dbReference>
<evidence type="ECO:0000256" key="16">
    <source>
        <dbReference type="RuleBase" id="RU003945"/>
    </source>
</evidence>
<feature type="transmembrane region" description="Helical" evidence="18">
    <location>
        <begin position="175"/>
        <end position="200"/>
    </location>
</feature>
<sequence>MALVLCLRLCLLPLTIRQLRAMRRMQALQPELRRIGNAYRGRTDAASREAMQRETMALYRRHRASPFGSCLPTLLQGPILCSLYYLLQALPSIVDGSREPIGPIDASVASHIERSRFINLRLSDTFGTVGPDARATVIATITVMCLALIATQWLQLHRNTAQEAMTAPQFRVQRIVVFVFPALYVASGLTLPFGVLLYWVSNNCWTLGQTIWQIRMFPTPGSIASERRDRKRHDRENRRRAAQGRPSLEQEAAEQARMAADARREREHRRANGRKRTAGRRGRRGKPGLERSPKRG</sequence>
<evidence type="ECO:0000313" key="20">
    <source>
        <dbReference type="EMBL" id="MBW3082949.1"/>
    </source>
</evidence>
<evidence type="ECO:0000256" key="12">
    <source>
        <dbReference type="ARBA" id="ARBA00026028"/>
    </source>
</evidence>
<comment type="similarity">
    <text evidence="2">Belongs to the OXA1/ALB3/YidC family. Type 1 subfamily.</text>
</comment>
<dbReference type="EMBL" id="JAHBBD010000011">
    <property type="protein sequence ID" value="MBW3082949.1"/>
    <property type="molecule type" value="Genomic_DNA"/>
</dbReference>
<feature type="compositionally biased region" description="Basic residues" evidence="17">
    <location>
        <begin position="271"/>
        <end position="286"/>
    </location>
</feature>
<name>A0ABS6WA34_9BIFI</name>
<dbReference type="Proteomes" id="UP000812844">
    <property type="component" value="Unassembled WGS sequence"/>
</dbReference>
<dbReference type="NCBIfam" id="TIGR03592">
    <property type="entry name" value="yidC_oxa1_cterm"/>
    <property type="match status" value="1"/>
</dbReference>
<evidence type="ECO:0000256" key="17">
    <source>
        <dbReference type="SAM" id="MobiDB-lite"/>
    </source>
</evidence>